<evidence type="ECO:0000256" key="1">
    <source>
        <dbReference type="SAM" id="Phobius"/>
    </source>
</evidence>
<accession>A0A2L2XGJ2</accession>
<dbReference type="Proteomes" id="UP000239549">
    <property type="component" value="Unassembled WGS sequence"/>
</dbReference>
<evidence type="ECO:0000313" key="3">
    <source>
        <dbReference type="Proteomes" id="UP000239549"/>
    </source>
</evidence>
<reference evidence="3" key="1">
    <citation type="submission" date="2018-02" db="EMBL/GenBank/DDBJ databases">
        <title>Genome sequence of Desulfocucumis palustris strain NAW-5.</title>
        <authorList>
            <person name="Watanabe M."/>
            <person name="Kojima H."/>
            <person name="Fukui M."/>
        </authorList>
    </citation>
    <scope>NUCLEOTIDE SEQUENCE [LARGE SCALE GENOMIC DNA]</scope>
    <source>
        <strain evidence="3">NAW-5</strain>
    </source>
</reference>
<comment type="caution">
    <text evidence="2">The sequence shown here is derived from an EMBL/GenBank/DDBJ whole genome shotgun (WGS) entry which is preliminary data.</text>
</comment>
<gene>
    <name evidence="2" type="ORF">DCCM_4385</name>
</gene>
<organism evidence="2 3">
    <name type="scientific">Desulfocucumis palustris</name>
    <dbReference type="NCBI Taxonomy" id="1898651"/>
    <lineage>
        <taxon>Bacteria</taxon>
        <taxon>Bacillati</taxon>
        <taxon>Bacillota</taxon>
        <taxon>Clostridia</taxon>
        <taxon>Eubacteriales</taxon>
        <taxon>Desulfocucumaceae</taxon>
        <taxon>Desulfocucumis</taxon>
    </lineage>
</organism>
<proteinExistence type="predicted"/>
<keyword evidence="3" id="KW-1185">Reference proteome</keyword>
<protein>
    <submittedName>
        <fullName evidence="2">Uncharacterized protein</fullName>
    </submittedName>
</protein>
<sequence length="43" mass="4948">MLIAAPVNGLMHCAGAHFYKRRLYRVIVVLCITTFLMLRGIER</sequence>
<name>A0A2L2XGJ2_9FIRM</name>
<keyword evidence="1" id="KW-0812">Transmembrane</keyword>
<evidence type="ECO:0000313" key="2">
    <source>
        <dbReference type="EMBL" id="GBF35262.1"/>
    </source>
</evidence>
<feature type="transmembrane region" description="Helical" evidence="1">
    <location>
        <begin position="23"/>
        <end position="41"/>
    </location>
</feature>
<keyword evidence="1" id="KW-0472">Membrane</keyword>
<dbReference type="EMBL" id="BFAV01000157">
    <property type="protein sequence ID" value="GBF35262.1"/>
    <property type="molecule type" value="Genomic_DNA"/>
</dbReference>
<dbReference type="AlphaFoldDB" id="A0A2L2XGJ2"/>
<keyword evidence="1" id="KW-1133">Transmembrane helix</keyword>